<gene>
    <name evidence="1" type="ORF">P167DRAFT_533828</name>
</gene>
<dbReference type="InParanoid" id="A0A3N4KWB3"/>
<accession>A0A3N4KWB3</accession>
<protein>
    <submittedName>
        <fullName evidence="1">Uncharacterized protein</fullName>
    </submittedName>
</protein>
<name>A0A3N4KWB3_9PEZI</name>
<organism evidence="1 2">
    <name type="scientific">Morchella conica CCBAS932</name>
    <dbReference type="NCBI Taxonomy" id="1392247"/>
    <lineage>
        <taxon>Eukaryota</taxon>
        <taxon>Fungi</taxon>
        <taxon>Dikarya</taxon>
        <taxon>Ascomycota</taxon>
        <taxon>Pezizomycotina</taxon>
        <taxon>Pezizomycetes</taxon>
        <taxon>Pezizales</taxon>
        <taxon>Morchellaceae</taxon>
        <taxon>Morchella</taxon>
    </lineage>
</organism>
<evidence type="ECO:0000313" key="1">
    <source>
        <dbReference type="EMBL" id="RPB14844.1"/>
    </source>
</evidence>
<dbReference type="OrthoDB" id="5382810at2759"/>
<reference evidence="1 2" key="1">
    <citation type="journal article" date="2018" name="Nat. Ecol. Evol.">
        <title>Pezizomycetes genomes reveal the molecular basis of ectomycorrhizal truffle lifestyle.</title>
        <authorList>
            <person name="Murat C."/>
            <person name="Payen T."/>
            <person name="Noel B."/>
            <person name="Kuo A."/>
            <person name="Morin E."/>
            <person name="Chen J."/>
            <person name="Kohler A."/>
            <person name="Krizsan K."/>
            <person name="Balestrini R."/>
            <person name="Da Silva C."/>
            <person name="Montanini B."/>
            <person name="Hainaut M."/>
            <person name="Levati E."/>
            <person name="Barry K.W."/>
            <person name="Belfiori B."/>
            <person name="Cichocki N."/>
            <person name="Clum A."/>
            <person name="Dockter R.B."/>
            <person name="Fauchery L."/>
            <person name="Guy J."/>
            <person name="Iotti M."/>
            <person name="Le Tacon F."/>
            <person name="Lindquist E.A."/>
            <person name="Lipzen A."/>
            <person name="Malagnac F."/>
            <person name="Mello A."/>
            <person name="Molinier V."/>
            <person name="Miyauchi S."/>
            <person name="Poulain J."/>
            <person name="Riccioni C."/>
            <person name="Rubini A."/>
            <person name="Sitrit Y."/>
            <person name="Splivallo R."/>
            <person name="Traeger S."/>
            <person name="Wang M."/>
            <person name="Zifcakova L."/>
            <person name="Wipf D."/>
            <person name="Zambonelli A."/>
            <person name="Paolocci F."/>
            <person name="Nowrousian M."/>
            <person name="Ottonello S."/>
            <person name="Baldrian P."/>
            <person name="Spatafora J.W."/>
            <person name="Henrissat B."/>
            <person name="Nagy L.G."/>
            <person name="Aury J.M."/>
            <person name="Wincker P."/>
            <person name="Grigoriev I.V."/>
            <person name="Bonfante P."/>
            <person name="Martin F.M."/>
        </authorList>
    </citation>
    <scope>NUCLEOTIDE SEQUENCE [LARGE SCALE GENOMIC DNA]</scope>
    <source>
        <strain evidence="1 2">CCBAS932</strain>
    </source>
</reference>
<sequence>MLGIQLCKCKLEKKGVRDQSSLVTDNGNRYLNPTWTNPAYQAKIGNPNFEAKPEWTLQNNFTIDTETVGDASIEYFGYLHQYKDKWLACNDNGIYTIYL</sequence>
<proteinExistence type="predicted"/>
<keyword evidence="2" id="KW-1185">Reference proteome</keyword>
<dbReference type="AlphaFoldDB" id="A0A3N4KWB3"/>
<evidence type="ECO:0000313" key="2">
    <source>
        <dbReference type="Proteomes" id="UP000277580"/>
    </source>
</evidence>
<dbReference type="Proteomes" id="UP000277580">
    <property type="component" value="Unassembled WGS sequence"/>
</dbReference>
<dbReference type="EMBL" id="ML119116">
    <property type="protein sequence ID" value="RPB14844.1"/>
    <property type="molecule type" value="Genomic_DNA"/>
</dbReference>